<proteinExistence type="inferred from homology"/>
<evidence type="ECO:0000256" key="4">
    <source>
        <dbReference type="ARBA" id="ARBA00032230"/>
    </source>
</evidence>
<dbReference type="GO" id="GO:0009341">
    <property type="term" value="C:beta-galactosidase complex"/>
    <property type="evidence" value="ECO:0007669"/>
    <property type="project" value="InterPro"/>
</dbReference>
<dbReference type="SUPFAM" id="SSF49785">
    <property type="entry name" value="Galactose-binding domain-like"/>
    <property type="match status" value="1"/>
</dbReference>
<dbReference type="Pfam" id="PF00703">
    <property type="entry name" value="Glyco_hydro_2"/>
    <property type="match status" value="1"/>
</dbReference>
<sequence>MATQAVVSPVLYLPKGSTSSDPPDYENEQIFQRNRLPTRAYWIPETSILLNGEWDFHYASDPLHAPLPKVNDDATPNTSSRSSWATYDLSPEEMVDEIVYEWTKIAVPGHWQLERSRKFGRPQYTNVIYPFPVCPPHVPTDNPTGTYRRQFSITKAWAKDSQIRLRFEGVDSAYHVWVNGHFVGYHQGSRNPAEFDITSTVQSEGQNELFVRVYQWCDGSYIEDQDQWWLSGIFRDVYILAFPGKSRIDDYTVRTNFDQDMQNAVLELSIDLFTLEPIQIDITLCDPSGGDLVLVSHKQGIPPTSTANMKIAIKEPKKWTAETPYLYELLISISDQSSPDEKIQTIQAKVGFRQVEIKNGQLVVNGERIVLQGVNRHDHHPSFGRAVPLSFIHQDLLLMKQHNINAIRCSHYPPNPKMLELCDELGFWVVDEADLECHGFYDAVARPLDIPEEMDYEKRKKLTFSQAAEYTSNNPKWRQQYLDRMESVVQRDKNHPSVIIWSLGNEAFYGCNHKSMYDYVKKADHTRPVHYEGDAKAETTDMYSYMYPSTEKLVELSKTEGVTDGKYSKPIILCEYGHAMGNGPGNLQGYQDFFKKCLRVQGGFIWEWANHGLHRFQGRRSFLGYGGDFGDFPNDGTFVMDGLCFSNHTPTPGLTEYKKVIAPIKISRQGNERTTGNVVELRIENHYDFIDLNHVTATFKIEALAQSIIILRAGVIELPSIPTGTSQIVKVSLDNIRQVENAEVWLTVGLRLKHATNWADAGHEIAWSQHQLNVSKALGSIMKPLASSSELQLKATRTQWTINNDLFEIIFDRSTGGITSWRSVHQKLLLSDNTTYKTAISPGFWRAPTDNDRPHNNPYWKNFGVDTMTTQVRSLSISRTASGEIEIQSHTFLSPPILDWGIEAYITYRIDPNQTLQINAKLTPTGKKPDHLPRIGLDVRVTPNLSTTSYLGLGPGESYPDKQASQKISVYRSPAKDLFTYYEVPQESGNRMQARYVRLLHEQTSTGLQAVRNHGTFSWALNRYTSQNLETAKHPVPFELREDAVSTLRLDVAVAGVGTGACGPDVLPQHRVKCEEVEFGFELRGVSEVSA</sequence>
<dbReference type="InterPro" id="IPR006101">
    <property type="entry name" value="Glyco_hydro_2"/>
</dbReference>
<dbReference type="Gene3D" id="2.60.120.260">
    <property type="entry name" value="Galactose-binding domain-like"/>
    <property type="match status" value="1"/>
</dbReference>
<comment type="similarity">
    <text evidence="1 5">Belongs to the glycosyl hydrolase 2 family.</text>
</comment>
<dbReference type="SUPFAM" id="SSF51445">
    <property type="entry name" value="(Trans)glycosidases"/>
    <property type="match status" value="1"/>
</dbReference>
<dbReference type="Proteomes" id="UP000664169">
    <property type="component" value="Unassembled WGS sequence"/>
</dbReference>
<dbReference type="InterPro" id="IPR032312">
    <property type="entry name" value="LacZ_4"/>
</dbReference>
<dbReference type="Gene3D" id="3.20.20.80">
    <property type="entry name" value="Glycosidases"/>
    <property type="match status" value="1"/>
</dbReference>
<dbReference type="InterPro" id="IPR023230">
    <property type="entry name" value="Glyco_hydro_2_CS"/>
</dbReference>
<dbReference type="Gene3D" id="2.70.98.10">
    <property type="match status" value="1"/>
</dbReference>
<organism evidence="7 8">
    <name type="scientific">Gomphillus americanus</name>
    <dbReference type="NCBI Taxonomy" id="1940652"/>
    <lineage>
        <taxon>Eukaryota</taxon>
        <taxon>Fungi</taxon>
        <taxon>Dikarya</taxon>
        <taxon>Ascomycota</taxon>
        <taxon>Pezizomycotina</taxon>
        <taxon>Lecanoromycetes</taxon>
        <taxon>OSLEUM clade</taxon>
        <taxon>Ostropomycetidae</taxon>
        <taxon>Ostropales</taxon>
        <taxon>Graphidaceae</taxon>
        <taxon>Gomphilloideae</taxon>
        <taxon>Gomphillus</taxon>
    </lineage>
</organism>
<dbReference type="InterPro" id="IPR004199">
    <property type="entry name" value="B-gal_small/dom_5"/>
</dbReference>
<dbReference type="InterPro" id="IPR050347">
    <property type="entry name" value="Bact_Beta-galactosidase"/>
</dbReference>
<keyword evidence="3 5" id="KW-0326">Glycosidase</keyword>
<dbReference type="GO" id="GO:0005990">
    <property type="term" value="P:lactose catabolic process"/>
    <property type="evidence" value="ECO:0007669"/>
    <property type="project" value="TreeGrafter"/>
</dbReference>
<dbReference type="PRINTS" id="PR00132">
    <property type="entry name" value="GLHYDRLASE2"/>
</dbReference>
<dbReference type="PROSITE" id="PS00719">
    <property type="entry name" value="GLYCOSYL_HYDROL_F2_1"/>
    <property type="match status" value="1"/>
</dbReference>
<reference evidence="7" key="1">
    <citation type="submission" date="2021-03" db="EMBL/GenBank/DDBJ databases">
        <authorList>
            <person name="Tagirdzhanova G."/>
        </authorList>
    </citation>
    <scope>NUCLEOTIDE SEQUENCE</scope>
</reference>
<name>A0A8H3EI39_9LECA</name>
<evidence type="ECO:0000256" key="3">
    <source>
        <dbReference type="ARBA" id="ARBA00023295"/>
    </source>
</evidence>
<evidence type="ECO:0000313" key="8">
    <source>
        <dbReference type="Proteomes" id="UP000664169"/>
    </source>
</evidence>
<evidence type="ECO:0000313" key="7">
    <source>
        <dbReference type="EMBL" id="CAF9904978.1"/>
    </source>
</evidence>
<dbReference type="InterPro" id="IPR011013">
    <property type="entry name" value="Gal_mutarotase_sf_dom"/>
</dbReference>
<dbReference type="Pfam" id="PF16353">
    <property type="entry name" value="LacZ_4"/>
    <property type="match status" value="1"/>
</dbReference>
<dbReference type="SMART" id="SM01038">
    <property type="entry name" value="Bgal_small_N"/>
    <property type="match status" value="1"/>
</dbReference>
<accession>A0A8H3EI39</accession>
<dbReference type="InterPro" id="IPR014718">
    <property type="entry name" value="GH-type_carb-bd"/>
</dbReference>
<dbReference type="InterPro" id="IPR008979">
    <property type="entry name" value="Galactose-bd-like_sf"/>
</dbReference>
<comment type="caution">
    <text evidence="7">The sequence shown here is derived from an EMBL/GenBank/DDBJ whole genome shotgun (WGS) entry which is preliminary data.</text>
</comment>
<dbReference type="PANTHER" id="PTHR46323:SF1">
    <property type="entry name" value="LACTASE"/>
    <property type="match status" value="1"/>
</dbReference>
<dbReference type="GO" id="GO:0030246">
    <property type="term" value="F:carbohydrate binding"/>
    <property type="evidence" value="ECO:0007669"/>
    <property type="project" value="InterPro"/>
</dbReference>
<protein>
    <recommendedName>
        <fullName evidence="4">Lactase</fullName>
    </recommendedName>
</protein>
<dbReference type="PROSITE" id="PS00608">
    <property type="entry name" value="GLYCOSYL_HYDROL_F2_2"/>
    <property type="match status" value="1"/>
</dbReference>
<evidence type="ECO:0000256" key="5">
    <source>
        <dbReference type="RuleBase" id="RU361154"/>
    </source>
</evidence>
<evidence type="ECO:0000259" key="6">
    <source>
        <dbReference type="SMART" id="SM01038"/>
    </source>
</evidence>
<evidence type="ECO:0000256" key="2">
    <source>
        <dbReference type="ARBA" id="ARBA00022801"/>
    </source>
</evidence>
<dbReference type="AlphaFoldDB" id="A0A8H3EI39"/>
<dbReference type="InterPro" id="IPR006104">
    <property type="entry name" value="Glyco_hydro_2_N"/>
</dbReference>
<feature type="domain" description="Beta galactosidase small chain/" evidence="6">
    <location>
        <begin position="801"/>
        <end position="1084"/>
    </location>
</feature>
<dbReference type="SUPFAM" id="SSF74650">
    <property type="entry name" value="Galactose mutarotase-like"/>
    <property type="match status" value="1"/>
</dbReference>
<keyword evidence="8" id="KW-1185">Reference proteome</keyword>
<dbReference type="InterPro" id="IPR006102">
    <property type="entry name" value="Ig-like_GH2"/>
</dbReference>
<dbReference type="Pfam" id="PF02836">
    <property type="entry name" value="Glyco_hydro_2_C"/>
    <property type="match status" value="1"/>
</dbReference>
<dbReference type="InterPro" id="IPR006103">
    <property type="entry name" value="Glyco_hydro_2_cat"/>
</dbReference>
<gene>
    <name evidence="7" type="ORF">GOMPHAMPRED_003002</name>
</gene>
<dbReference type="InterPro" id="IPR023232">
    <property type="entry name" value="Glyco_hydro_2_AS"/>
</dbReference>
<dbReference type="PANTHER" id="PTHR46323">
    <property type="entry name" value="BETA-GALACTOSIDASE"/>
    <property type="match status" value="1"/>
</dbReference>
<dbReference type="InterPro" id="IPR017853">
    <property type="entry name" value="GH"/>
</dbReference>
<dbReference type="Pfam" id="PF02837">
    <property type="entry name" value="Glyco_hydro_2_N"/>
    <property type="match status" value="1"/>
</dbReference>
<dbReference type="Gene3D" id="2.60.40.10">
    <property type="entry name" value="Immunoglobulins"/>
    <property type="match status" value="2"/>
</dbReference>
<keyword evidence="2 5" id="KW-0378">Hydrolase</keyword>
<dbReference type="GO" id="GO:0004565">
    <property type="term" value="F:beta-galactosidase activity"/>
    <property type="evidence" value="ECO:0007669"/>
    <property type="project" value="InterPro"/>
</dbReference>
<evidence type="ECO:0000256" key="1">
    <source>
        <dbReference type="ARBA" id="ARBA00007401"/>
    </source>
</evidence>
<dbReference type="InterPro" id="IPR013783">
    <property type="entry name" value="Ig-like_fold"/>
</dbReference>
<dbReference type="InterPro" id="IPR036156">
    <property type="entry name" value="Beta-gal/glucu_dom_sf"/>
</dbReference>
<dbReference type="Pfam" id="PF02929">
    <property type="entry name" value="Bgal_small_N"/>
    <property type="match status" value="1"/>
</dbReference>
<dbReference type="SUPFAM" id="SSF49303">
    <property type="entry name" value="beta-Galactosidase/glucuronidase domain"/>
    <property type="match status" value="2"/>
</dbReference>
<dbReference type="EMBL" id="CAJPDQ010000002">
    <property type="protein sequence ID" value="CAF9904978.1"/>
    <property type="molecule type" value="Genomic_DNA"/>
</dbReference>
<dbReference type="FunFam" id="3.20.20.80:FF:000018">
    <property type="entry name" value="Beta-galactosidase"/>
    <property type="match status" value="1"/>
</dbReference>
<dbReference type="OrthoDB" id="408320at2759"/>